<sequence length="374" mass="42227">MNQSSAIRITVVVHKDLADEVQKLFTNLGVRYFSHELGRYPILKRNHIFLLNLYSSNQLYNLPVVIFQVLTDKKTEDFLFNKIIETADLTVPGHGSIYTEDISVFCPVADSLVYRNPIKTKPMGFTGLTGIFCIIQRGAADTMSHYILENGVAVPTITYGVGRGLRDRLGLLRITIPKEKEIVKLIVHSSDAEHALDFIIEAGKLDLPGKGFIFEYPIKRGLINTKISLDGPKQAASMEQVISALDQLYGNIDWRRQFTNFRKGARKRSYFEGVNIHLNAKEGSVEKVLMKLSKLGISGATISQDRLIKLDEENSLFNPARDSANLLIPKKMLNEVIAELEALDFFTEETEGIVYTMEIPRAFSYQSKHNQQKK</sequence>
<proteinExistence type="predicted"/>
<gene>
    <name evidence="1" type="ORF">EHQ30_01705</name>
</gene>
<evidence type="ECO:0000313" key="2">
    <source>
        <dbReference type="Proteomes" id="UP000297891"/>
    </source>
</evidence>
<dbReference type="Proteomes" id="UP000297891">
    <property type="component" value="Unassembled WGS sequence"/>
</dbReference>
<dbReference type="InterPro" id="IPR011322">
    <property type="entry name" value="N-reg_PII-like_a/b"/>
</dbReference>
<dbReference type="OrthoDB" id="338669at2"/>
<protein>
    <submittedName>
        <fullName evidence="1">Uncharacterized protein</fullName>
    </submittedName>
</protein>
<name>A0A2M9XYJ1_9LEPT</name>
<evidence type="ECO:0000313" key="1">
    <source>
        <dbReference type="EMBL" id="TGK95377.1"/>
    </source>
</evidence>
<comment type="caution">
    <text evidence="1">The sequence shown here is derived from an EMBL/GenBank/DDBJ whole genome shotgun (WGS) entry which is preliminary data.</text>
</comment>
<dbReference type="SUPFAM" id="SSF54913">
    <property type="entry name" value="GlnB-like"/>
    <property type="match status" value="2"/>
</dbReference>
<organism evidence="1 2">
    <name type="scientific">Leptospira brenneri</name>
    <dbReference type="NCBI Taxonomy" id="2023182"/>
    <lineage>
        <taxon>Bacteria</taxon>
        <taxon>Pseudomonadati</taxon>
        <taxon>Spirochaetota</taxon>
        <taxon>Spirochaetia</taxon>
        <taxon>Leptospirales</taxon>
        <taxon>Leptospiraceae</taxon>
        <taxon>Leptospira</taxon>
    </lineage>
</organism>
<dbReference type="AlphaFoldDB" id="A0A2M9XYJ1"/>
<reference evidence="1" key="1">
    <citation type="journal article" date="2019" name="PLoS Negl. Trop. Dis.">
        <title>Revisiting the worldwide diversity of Leptospira species in the environment.</title>
        <authorList>
            <person name="Vincent A.T."/>
            <person name="Schiettekatte O."/>
            <person name="Bourhy P."/>
            <person name="Veyrier F.J."/>
            <person name="Picardeau M."/>
        </authorList>
    </citation>
    <scope>NUCLEOTIDE SEQUENCE [LARGE SCALE GENOMIC DNA]</scope>
    <source>
        <strain evidence="1">201800277</strain>
    </source>
</reference>
<keyword evidence="2" id="KW-1185">Reference proteome</keyword>
<accession>A0A2M9XYJ1</accession>
<dbReference type="EMBL" id="RQFP01000001">
    <property type="protein sequence ID" value="TGK95377.1"/>
    <property type="molecule type" value="Genomic_DNA"/>
</dbReference>
<dbReference type="RefSeq" id="WP_100791600.1">
    <property type="nucleotide sequence ID" value="NZ_NPDQ01000007.1"/>
</dbReference>